<sequence length="115" mass="12366">MDWAPKAAGQKHSGTNGECRPCCAAPSPFRGFERQVDPPALQRAEDTDEEGWVALSGGRSGGLLITRSAPKTERTMNEGRGGCGPPSLCPGDRGRDYYSKEITRALGRRSPARHP</sequence>
<dbReference type="EMBL" id="JANPWB010000012">
    <property type="protein sequence ID" value="KAJ1115594.1"/>
    <property type="molecule type" value="Genomic_DNA"/>
</dbReference>
<keyword evidence="3" id="KW-1185">Reference proteome</keyword>
<evidence type="ECO:0000313" key="2">
    <source>
        <dbReference type="EMBL" id="KAJ1115594.1"/>
    </source>
</evidence>
<accession>A0AAV7NLP7</accession>
<evidence type="ECO:0000313" key="3">
    <source>
        <dbReference type="Proteomes" id="UP001066276"/>
    </source>
</evidence>
<feature type="region of interest" description="Disordered" evidence="1">
    <location>
        <begin position="1"/>
        <end position="20"/>
    </location>
</feature>
<gene>
    <name evidence="2" type="ORF">NDU88_003816</name>
</gene>
<reference evidence="2" key="1">
    <citation type="journal article" date="2022" name="bioRxiv">
        <title>Sequencing and chromosome-scale assembly of the giantPleurodeles waltlgenome.</title>
        <authorList>
            <person name="Brown T."/>
            <person name="Elewa A."/>
            <person name="Iarovenko S."/>
            <person name="Subramanian E."/>
            <person name="Araus A.J."/>
            <person name="Petzold A."/>
            <person name="Susuki M."/>
            <person name="Suzuki K.-i.T."/>
            <person name="Hayashi T."/>
            <person name="Toyoda A."/>
            <person name="Oliveira C."/>
            <person name="Osipova E."/>
            <person name="Leigh N.D."/>
            <person name="Simon A."/>
            <person name="Yun M.H."/>
        </authorList>
    </citation>
    <scope>NUCLEOTIDE SEQUENCE</scope>
    <source>
        <strain evidence="2">20211129_DDA</strain>
        <tissue evidence="2">Liver</tissue>
    </source>
</reference>
<dbReference type="Proteomes" id="UP001066276">
    <property type="component" value="Chromosome 8"/>
</dbReference>
<evidence type="ECO:0000256" key="1">
    <source>
        <dbReference type="SAM" id="MobiDB-lite"/>
    </source>
</evidence>
<protein>
    <submittedName>
        <fullName evidence="2">Uncharacterized protein</fullName>
    </submittedName>
</protein>
<dbReference type="AlphaFoldDB" id="A0AAV7NLP7"/>
<organism evidence="2 3">
    <name type="scientific">Pleurodeles waltl</name>
    <name type="common">Iberian ribbed newt</name>
    <dbReference type="NCBI Taxonomy" id="8319"/>
    <lineage>
        <taxon>Eukaryota</taxon>
        <taxon>Metazoa</taxon>
        <taxon>Chordata</taxon>
        <taxon>Craniata</taxon>
        <taxon>Vertebrata</taxon>
        <taxon>Euteleostomi</taxon>
        <taxon>Amphibia</taxon>
        <taxon>Batrachia</taxon>
        <taxon>Caudata</taxon>
        <taxon>Salamandroidea</taxon>
        <taxon>Salamandridae</taxon>
        <taxon>Pleurodelinae</taxon>
        <taxon>Pleurodeles</taxon>
    </lineage>
</organism>
<feature type="region of interest" description="Disordered" evidence="1">
    <location>
        <begin position="41"/>
        <end position="95"/>
    </location>
</feature>
<comment type="caution">
    <text evidence="2">The sequence shown here is derived from an EMBL/GenBank/DDBJ whole genome shotgun (WGS) entry which is preliminary data.</text>
</comment>
<name>A0AAV7NLP7_PLEWA</name>
<proteinExistence type="predicted"/>